<dbReference type="Pfam" id="PF07786">
    <property type="entry name" value="HGSNAT_cat"/>
    <property type="match status" value="1"/>
</dbReference>
<keyword evidence="2" id="KW-1133">Transmembrane helix</keyword>
<evidence type="ECO:0000313" key="4">
    <source>
        <dbReference type="EMBL" id="PCG14683.1"/>
    </source>
</evidence>
<feature type="transmembrane region" description="Helical" evidence="2">
    <location>
        <begin position="289"/>
        <end position="310"/>
    </location>
</feature>
<proteinExistence type="predicted"/>
<evidence type="ECO:0000259" key="3">
    <source>
        <dbReference type="Pfam" id="PF07786"/>
    </source>
</evidence>
<keyword evidence="5" id="KW-1185">Reference proteome</keyword>
<feature type="region of interest" description="Disordered" evidence="1">
    <location>
        <begin position="1"/>
        <end position="33"/>
    </location>
</feature>
<name>A0A2A4IA70_9SPHN</name>
<feature type="transmembrane region" description="Helical" evidence="2">
    <location>
        <begin position="363"/>
        <end position="382"/>
    </location>
</feature>
<keyword evidence="2" id="KW-0472">Membrane</keyword>
<organism evidence="4 5">
    <name type="scientific">Sphingomonas adhaesiva</name>
    <dbReference type="NCBI Taxonomy" id="28212"/>
    <lineage>
        <taxon>Bacteria</taxon>
        <taxon>Pseudomonadati</taxon>
        <taxon>Pseudomonadota</taxon>
        <taxon>Alphaproteobacteria</taxon>
        <taxon>Sphingomonadales</taxon>
        <taxon>Sphingomonadaceae</taxon>
        <taxon>Sphingomonas</taxon>
    </lineage>
</organism>
<dbReference type="AlphaFoldDB" id="A0A2A4IA70"/>
<dbReference type="PANTHER" id="PTHR31061:SF24">
    <property type="entry name" value="LD22376P"/>
    <property type="match status" value="1"/>
</dbReference>
<dbReference type="Proteomes" id="UP000218323">
    <property type="component" value="Unassembled WGS sequence"/>
</dbReference>
<keyword evidence="2" id="KW-0812">Transmembrane</keyword>
<evidence type="ECO:0000256" key="1">
    <source>
        <dbReference type="SAM" id="MobiDB-lite"/>
    </source>
</evidence>
<evidence type="ECO:0000256" key="2">
    <source>
        <dbReference type="SAM" id="Phobius"/>
    </source>
</evidence>
<feature type="transmembrane region" description="Helical" evidence="2">
    <location>
        <begin position="121"/>
        <end position="140"/>
    </location>
</feature>
<feature type="transmembrane region" description="Helical" evidence="2">
    <location>
        <begin position="79"/>
        <end position="100"/>
    </location>
</feature>
<reference evidence="4 5" key="1">
    <citation type="submission" date="2017-09" db="EMBL/GenBank/DDBJ databases">
        <title>Sphingomonas adhaesiva DSM 7418, whole genome shotgun sequence.</title>
        <authorList>
            <person name="Feng G."/>
            <person name="Zhu H."/>
        </authorList>
    </citation>
    <scope>NUCLEOTIDE SEQUENCE [LARGE SCALE GENOMIC DNA]</scope>
    <source>
        <strain evidence="4 5">DSM 7418</strain>
    </source>
</reference>
<dbReference type="InterPro" id="IPR012429">
    <property type="entry name" value="HGSNAT_cat"/>
</dbReference>
<dbReference type="EMBL" id="NWVC01000003">
    <property type="protein sequence ID" value="PCG14683.1"/>
    <property type="molecule type" value="Genomic_DNA"/>
</dbReference>
<feature type="transmembrane region" description="Helical" evidence="2">
    <location>
        <begin position="41"/>
        <end position="59"/>
    </location>
</feature>
<feature type="domain" description="Heparan-alpha-glucosaminide N-acetyltransferase catalytic" evidence="3">
    <location>
        <begin position="35"/>
        <end position="177"/>
    </location>
</feature>
<protein>
    <submittedName>
        <fullName evidence="4">DUF1624 domain-containing protein</fullName>
    </submittedName>
</protein>
<sequence>MDMTAAAHPSSPIADGPVGPVATGPRDPHDRAGRRLRSLDLLRGVTVAGMITVNATAGVQGMDKPVFAPLLHADWAGFTLADTVFPAFLTMVGVSIAISAKPDAGGAAATRRVLARAGRMILLGLLLGHMFFLADFHKYVPRLPGVLQRIGIVFAICAILYPRMSGRARAIAAGALLVGYWGLCLLPMPDGSATDLWVQGHNFVSWVDREVFGNWRYVKGPDGYDPEGLLGTLPAIAQGLLGTLTGDYLRRGLPVPAAAKRLFVAGVAGMAAGLAWGLVFPIAKNLWTSSFVLLSTGLTVALLGAFHAWFDRDDRPATKGDLFGSFGRNAIAAYVLHDLASIILTGDAIQLPFRWLAPVTGTQVAALAPVAIFVAIVWYPIAYMDKRGWYLRV</sequence>
<gene>
    <name evidence="4" type="ORF">COA07_09320</name>
</gene>
<dbReference type="PANTHER" id="PTHR31061">
    <property type="entry name" value="LD22376P"/>
    <property type="match status" value="1"/>
</dbReference>
<feature type="transmembrane region" description="Helical" evidence="2">
    <location>
        <begin position="146"/>
        <end position="163"/>
    </location>
</feature>
<evidence type="ECO:0000313" key="5">
    <source>
        <dbReference type="Proteomes" id="UP000218323"/>
    </source>
</evidence>
<comment type="caution">
    <text evidence="4">The sequence shown here is derived from an EMBL/GenBank/DDBJ whole genome shotgun (WGS) entry which is preliminary data.</text>
</comment>
<accession>A0A2A4IA70</accession>
<feature type="transmembrane region" description="Helical" evidence="2">
    <location>
        <begin position="262"/>
        <end position="283"/>
    </location>
</feature>
<feature type="transmembrane region" description="Helical" evidence="2">
    <location>
        <begin position="331"/>
        <end position="351"/>
    </location>
</feature>